<dbReference type="Pfam" id="PF01124">
    <property type="entry name" value="MAPEG"/>
    <property type="match status" value="1"/>
</dbReference>
<reference evidence="7 8" key="1">
    <citation type="submission" date="2019-11" db="EMBL/GenBank/DDBJ databases">
        <authorList>
            <person name="Dong K."/>
        </authorList>
    </citation>
    <scope>NUCLEOTIDE SEQUENCE [LARGE SCALE GENOMIC DNA]</scope>
    <source>
        <strain evidence="7 8">DK608</strain>
    </source>
</reference>
<dbReference type="SUPFAM" id="SSF161084">
    <property type="entry name" value="MAPEG domain-like"/>
    <property type="match status" value="1"/>
</dbReference>
<dbReference type="Proteomes" id="UP000478740">
    <property type="component" value="Unassembled WGS sequence"/>
</dbReference>
<gene>
    <name evidence="7" type="ORF">GL284_11545</name>
</gene>
<feature type="signal peptide" evidence="6">
    <location>
        <begin position="1"/>
        <end position="22"/>
    </location>
</feature>
<keyword evidence="2 5" id="KW-0812">Transmembrane</keyword>
<evidence type="ECO:0000256" key="1">
    <source>
        <dbReference type="ARBA" id="ARBA00004370"/>
    </source>
</evidence>
<feature type="transmembrane region" description="Helical" evidence="5">
    <location>
        <begin position="58"/>
        <end position="75"/>
    </location>
</feature>
<comment type="caution">
    <text evidence="7">The sequence shown here is derived from an EMBL/GenBank/DDBJ whole genome shotgun (WGS) entry which is preliminary data.</text>
</comment>
<accession>A0A6L6IZ95</accession>
<evidence type="ECO:0000256" key="5">
    <source>
        <dbReference type="SAM" id="Phobius"/>
    </source>
</evidence>
<feature type="transmembrane region" description="Helical" evidence="5">
    <location>
        <begin position="110"/>
        <end position="128"/>
    </location>
</feature>
<organism evidence="7 8">
    <name type="scientific">Paracoccus shanxieyensis</name>
    <dbReference type="NCBI Taxonomy" id="2675752"/>
    <lineage>
        <taxon>Bacteria</taxon>
        <taxon>Pseudomonadati</taxon>
        <taxon>Pseudomonadota</taxon>
        <taxon>Alphaproteobacteria</taxon>
        <taxon>Rhodobacterales</taxon>
        <taxon>Paracoccaceae</taxon>
        <taxon>Paracoccus</taxon>
    </lineage>
</organism>
<dbReference type="GO" id="GO:0016020">
    <property type="term" value="C:membrane"/>
    <property type="evidence" value="ECO:0007669"/>
    <property type="project" value="UniProtKB-SubCell"/>
</dbReference>
<dbReference type="PANTHER" id="PTHR35371">
    <property type="entry name" value="INNER MEMBRANE PROTEIN"/>
    <property type="match status" value="1"/>
</dbReference>
<feature type="chain" id="PRO_5026748281" evidence="6">
    <location>
        <begin position="23"/>
        <end position="129"/>
    </location>
</feature>
<keyword evidence="3 5" id="KW-1133">Transmembrane helix</keyword>
<keyword evidence="6" id="KW-0732">Signal</keyword>
<dbReference type="RefSeq" id="WP_155044786.1">
    <property type="nucleotide sequence ID" value="NZ_WMIH01000010.1"/>
</dbReference>
<keyword evidence="4 5" id="KW-0472">Membrane</keyword>
<dbReference type="PANTHER" id="PTHR35371:SF1">
    <property type="entry name" value="BLR7753 PROTEIN"/>
    <property type="match status" value="1"/>
</dbReference>
<dbReference type="EMBL" id="WMII01000010">
    <property type="protein sequence ID" value="MTH64898.1"/>
    <property type="molecule type" value="Genomic_DNA"/>
</dbReference>
<protein>
    <submittedName>
        <fullName evidence="7">MAPEG family protein</fullName>
    </submittedName>
</protein>
<keyword evidence="8" id="KW-1185">Reference proteome</keyword>
<evidence type="ECO:0000313" key="7">
    <source>
        <dbReference type="EMBL" id="MTH64898.1"/>
    </source>
</evidence>
<sequence>MAAETTALALAALLQAAQIGIAAISMNGDVGPKWNAGPRDTQPQLSARTGRLRRAVDNHFEGLILFTIAVVLVALTDNGSPLTVLCAWLYLLARIAYVPAYAYGWTPWRSVIWAVGFLSTMTMIVASLM</sequence>
<evidence type="ECO:0000256" key="2">
    <source>
        <dbReference type="ARBA" id="ARBA00022692"/>
    </source>
</evidence>
<evidence type="ECO:0000313" key="8">
    <source>
        <dbReference type="Proteomes" id="UP000478740"/>
    </source>
</evidence>
<comment type="subcellular location">
    <subcellularLocation>
        <location evidence="1">Membrane</location>
    </subcellularLocation>
</comment>
<dbReference type="InterPro" id="IPR023352">
    <property type="entry name" value="MAPEG-like_dom_sf"/>
</dbReference>
<evidence type="ECO:0000256" key="4">
    <source>
        <dbReference type="ARBA" id="ARBA00023136"/>
    </source>
</evidence>
<name>A0A6L6IZ95_9RHOB</name>
<proteinExistence type="predicted"/>
<dbReference type="Gene3D" id="1.20.120.550">
    <property type="entry name" value="Membrane associated eicosanoid/glutathione metabolism-like domain"/>
    <property type="match status" value="1"/>
</dbReference>
<evidence type="ECO:0000256" key="6">
    <source>
        <dbReference type="SAM" id="SignalP"/>
    </source>
</evidence>
<dbReference type="InterPro" id="IPR001129">
    <property type="entry name" value="Membr-assoc_MAPEG"/>
</dbReference>
<dbReference type="AlphaFoldDB" id="A0A6L6IZ95"/>
<evidence type="ECO:0000256" key="3">
    <source>
        <dbReference type="ARBA" id="ARBA00022989"/>
    </source>
</evidence>
<feature type="transmembrane region" description="Helical" evidence="5">
    <location>
        <begin position="82"/>
        <end position="104"/>
    </location>
</feature>